<name>A0A151RII1_CAJCA</name>
<evidence type="ECO:0000313" key="3">
    <source>
        <dbReference type="Proteomes" id="UP000075243"/>
    </source>
</evidence>
<dbReference type="Gramene" id="C.cajan_34939.t">
    <property type="protein sequence ID" value="C.cajan_34939.t.cds1"/>
    <property type="gene ID" value="C.cajan_34939"/>
</dbReference>
<reference evidence="2" key="1">
    <citation type="journal article" date="2012" name="Nat. Biotechnol.">
        <title>Draft genome sequence of pigeonpea (Cajanus cajan), an orphan legume crop of resource-poor farmers.</title>
        <authorList>
            <person name="Varshney R.K."/>
            <person name="Chen W."/>
            <person name="Li Y."/>
            <person name="Bharti A.K."/>
            <person name="Saxena R.K."/>
            <person name="Schlueter J.A."/>
            <person name="Donoghue M.T."/>
            <person name="Azam S."/>
            <person name="Fan G."/>
            <person name="Whaley A.M."/>
            <person name="Farmer A.D."/>
            <person name="Sheridan J."/>
            <person name="Iwata A."/>
            <person name="Tuteja R."/>
            <person name="Penmetsa R.V."/>
            <person name="Wu W."/>
            <person name="Upadhyaya H.D."/>
            <person name="Yang S.P."/>
            <person name="Shah T."/>
            <person name="Saxena K.B."/>
            <person name="Michael T."/>
            <person name="McCombie W.R."/>
            <person name="Yang B."/>
            <person name="Zhang G."/>
            <person name="Yang H."/>
            <person name="Wang J."/>
            <person name="Spillane C."/>
            <person name="Cook D.R."/>
            <person name="May G.D."/>
            <person name="Xu X."/>
            <person name="Jackson S.A."/>
        </authorList>
    </citation>
    <scope>NUCLEOTIDE SEQUENCE [LARGE SCALE GENOMIC DNA]</scope>
</reference>
<keyword evidence="3" id="KW-1185">Reference proteome</keyword>
<feature type="domain" description="Late embryogenesis abundant protein LEA-2 subgroup" evidence="1">
    <location>
        <begin position="22"/>
        <end position="112"/>
    </location>
</feature>
<dbReference type="Proteomes" id="UP000075243">
    <property type="component" value="Unassembled WGS sequence"/>
</dbReference>
<dbReference type="SUPFAM" id="SSF117070">
    <property type="entry name" value="LEA14-like"/>
    <property type="match status" value="1"/>
</dbReference>
<gene>
    <name evidence="2" type="ORF">KK1_036206</name>
</gene>
<protein>
    <recommendedName>
        <fullName evidence="1">Late embryogenesis abundant protein LEA-2 subgroup domain-containing protein</fullName>
    </recommendedName>
</protein>
<dbReference type="STRING" id="3821.A0A151RII1"/>
<dbReference type="InterPro" id="IPR004864">
    <property type="entry name" value="LEA_2"/>
</dbReference>
<dbReference type="PANTHER" id="PTHR31852">
    <property type="entry name" value="LATE EMBRYOGENESIS ABUNDANT (LEA) HYDROXYPROLINE-RICH GLYCOPROTEIN FAMILY"/>
    <property type="match status" value="1"/>
</dbReference>
<dbReference type="InterPro" id="IPR055301">
    <property type="entry name" value="Lea14-like_2"/>
</dbReference>
<sequence>MSTGMDLFKMRIDLNVTLEVDVSVKNPNKFGFRYYDGNAKLNYGGELIGEAPLPNGEIAPEETKGVNFTLTVMADRLLSNSQVTRDAASGSLPLNAVVSMTGEVLLGFIRFHLGSTASCDFTVMLSNNTVVVNECLYKTKI</sequence>
<dbReference type="AlphaFoldDB" id="A0A151RII1"/>
<dbReference type="OMA" id="GESELIM"/>
<dbReference type="Gene3D" id="2.60.40.1820">
    <property type="match status" value="1"/>
</dbReference>
<dbReference type="EMBL" id="KQ483719">
    <property type="protein sequence ID" value="KYP42377.1"/>
    <property type="molecule type" value="Genomic_DNA"/>
</dbReference>
<proteinExistence type="predicted"/>
<evidence type="ECO:0000313" key="2">
    <source>
        <dbReference type="EMBL" id="KYP42377.1"/>
    </source>
</evidence>
<evidence type="ECO:0000259" key="1">
    <source>
        <dbReference type="Pfam" id="PF03168"/>
    </source>
</evidence>
<accession>A0A151RII1</accession>
<organism evidence="2 3">
    <name type="scientific">Cajanus cajan</name>
    <name type="common">Pigeon pea</name>
    <name type="synonym">Cajanus indicus</name>
    <dbReference type="NCBI Taxonomy" id="3821"/>
    <lineage>
        <taxon>Eukaryota</taxon>
        <taxon>Viridiplantae</taxon>
        <taxon>Streptophyta</taxon>
        <taxon>Embryophyta</taxon>
        <taxon>Tracheophyta</taxon>
        <taxon>Spermatophyta</taxon>
        <taxon>Magnoliopsida</taxon>
        <taxon>eudicotyledons</taxon>
        <taxon>Gunneridae</taxon>
        <taxon>Pentapetalae</taxon>
        <taxon>rosids</taxon>
        <taxon>fabids</taxon>
        <taxon>Fabales</taxon>
        <taxon>Fabaceae</taxon>
        <taxon>Papilionoideae</taxon>
        <taxon>50 kb inversion clade</taxon>
        <taxon>NPAAA clade</taxon>
        <taxon>indigoferoid/millettioid clade</taxon>
        <taxon>Phaseoleae</taxon>
        <taxon>Cajanus</taxon>
    </lineage>
</organism>
<dbReference type="Pfam" id="PF03168">
    <property type="entry name" value="LEA_2"/>
    <property type="match status" value="1"/>
</dbReference>